<dbReference type="PROSITE" id="PS50076">
    <property type="entry name" value="DNAJ_2"/>
    <property type="match status" value="1"/>
</dbReference>
<feature type="compositionally biased region" description="Basic and acidic residues" evidence="1">
    <location>
        <begin position="205"/>
        <end position="248"/>
    </location>
</feature>
<dbReference type="Proteomes" id="UP000092462">
    <property type="component" value="Unassembled WGS sequence"/>
</dbReference>
<protein>
    <submittedName>
        <fullName evidence="2">Uncharacterized protein</fullName>
    </submittedName>
</protein>
<feature type="region of interest" description="Disordered" evidence="1">
    <location>
        <begin position="205"/>
        <end position="281"/>
    </location>
</feature>
<proteinExistence type="predicted"/>
<feature type="region of interest" description="Disordered" evidence="1">
    <location>
        <begin position="161"/>
        <end position="180"/>
    </location>
</feature>
<dbReference type="EnsemblMetazoa" id="PPAI008122-RA">
    <property type="protein sequence ID" value="PPAI008122-PA"/>
    <property type="gene ID" value="PPAI008122"/>
</dbReference>
<dbReference type="EMBL" id="AJVK01015628">
    <property type="status" value="NOT_ANNOTATED_CDS"/>
    <property type="molecule type" value="Genomic_DNA"/>
</dbReference>
<keyword evidence="3" id="KW-1185">Reference proteome</keyword>
<evidence type="ECO:0000313" key="2">
    <source>
        <dbReference type="EnsemblMetazoa" id="PPAI008122-PA"/>
    </source>
</evidence>
<dbReference type="InterPro" id="IPR036869">
    <property type="entry name" value="J_dom_sf"/>
</dbReference>
<dbReference type="AlphaFoldDB" id="A0A1B0DIY5"/>
<dbReference type="FunFam" id="1.10.287.110:FF:000112">
    <property type="entry name" value="Uncharacterized protein, isoform A"/>
    <property type="match status" value="1"/>
</dbReference>
<name>A0A1B0DIY5_PHLPP</name>
<dbReference type="PANTHER" id="PTHR15606">
    <property type="entry name" value="DNAJ HOMOLOG SUBFAMILY C MEMBER 8/LIPOPOLYSACCHARIDE SPECIFIC RESPONSE-7-RELATED"/>
    <property type="match status" value="1"/>
</dbReference>
<dbReference type="SUPFAM" id="SSF46565">
    <property type="entry name" value="Chaperone J-domain"/>
    <property type="match status" value="1"/>
</dbReference>
<dbReference type="VEuPathDB" id="VectorBase:PPAI008122"/>
<organism evidence="2 3">
    <name type="scientific">Phlebotomus papatasi</name>
    <name type="common">Sandfly</name>
    <dbReference type="NCBI Taxonomy" id="29031"/>
    <lineage>
        <taxon>Eukaryota</taxon>
        <taxon>Metazoa</taxon>
        <taxon>Ecdysozoa</taxon>
        <taxon>Arthropoda</taxon>
        <taxon>Hexapoda</taxon>
        <taxon>Insecta</taxon>
        <taxon>Pterygota</taxon>
        <taxon>Neoptera</taxon>
        <taxon>Endopterygota</taxon>
        <taxon>Diptera</taxon>
        <taxon>Nematocera</taxon>
        <taxon>Psychodoidea</taxon>
        <taxon>Psychodidae</taxon>
        <taxon>Phlebotomus</taxon>
        <taxon>Phlebotomus</taxon>
    </lineage>
</organism>
<sequence length="281" mass="33351">EEAFVRESASEFFTHFLEYFLANSPPHPFVTMSGSAGSSQKDEPFDNFYVEVKEIERRDSVLTSKQQIERLLRPGSTYFNLNPFEVLQVEPETSVELIKKKYRSLSILVHPDKNQENKDKAQQAFEIVCKAWKTLESDVTRKKCLDVYEEAKDRTDHMIAEKRKKLKKEGRGEEAIPEDDPSKYKHAVYVMTMKLFADMERRRQQLETRDQEERKRKREAEIEEEERIKQDRLWQKSWEESRQSRVDSWHSFQAGTSSSKKKKKPKKPLEFNPPKLKPETR</sequence>
<evidence type="ECO:0000256" key="1">
    <source>
        <dbReference type="SAM" id="MobiDB-lite"/>
    </source>
</evidence>
<dbReference type="GO" id="GO:0005634">
    <property type="term" value="C:nucleus"/>
    <property type="evidence" value="ECO:0007669"/>
    <property type="project" value="TreeGrafter"/>
</dbReference>
<dbReference type="PANTHER" id="PTHR15606:SF4">
    <property type="entry name" value="DNAJ HOMOLOG SUBFAMILY C MEMBER 8"/>
    <property type="match status" value="1"/>
</dbReference>
<dbReference type="Pfam" id="PF00226">
    <property type="entry name" value="DnaJ"/>
    <property type="match status" value="1"/>
</dbReference>
<dbReference type="PRINTS" id="PR00625">
    <property type="entry name" value="JDOMAIN"/>
</dbReference>
<evidence type="ECO:0000313" key="3">
    <source>
        <dbReference type="Proteomes" id="UP000092462"/>
    </source>
</evidence>
<dbReference type="VEuPathDB" id="VectorBase:PPAPM1_004490"/>
<reference evidence="2" key="1">
    <citation type="submission" date="2022-08" db="UniProtKB">
        <authorList>
            <consortium name="EnsemblMetazoa"/>
        </authorList>
    </citation>
    <scope>IDENTIFICATION</scope>
    <source>
        <strain evidence="2">Israel</strain>
    </source>
</reference>
<dbReference type="CDD" id="cd06257">
    <property type="entry name" value="DnaJ"/>
    <property type="match status" value="1"/>
</dbReference>
<dbReference type="SMART" id="SM00271">
    <property type="entry name" value="DnaJ"/>
    <property type="match status" value="1"/>
</dbReference>
<dbReference type="InterPro" id="IPR042858">
    <property type="entry name" value="DNAJC8"/>
</dbReference>
<dbReference type="Gene3D" id="1.10.287.110">
    <property type="entry name" value="DnaJ domain"/>
    <property type="match status" value="1"/>
</dbReference>
<dbReference type="InterPro" id="IPR001623">
    <property type="entry name" value="DnaJ_domain"/>
</dbReference>
<accession>A0A1B0DIY5</accession>